<dbReference type="InterPro" id="IPR037873">
    <property type="entry name" value="BamE-like"/>
</dbReference>
<dbReference type="Pfam" id="PF04355">
    <property type="entry name" value="BamE"/>
    <property type="match status" value="1"/>
</dbReference>
<dbReference type="PANTHER" id="PTHR37482">
    <property type="entry name" value="OUTER MEMBRANE PROTEIN ASSEMBLY FACTOR BAME"/>
    <property type="match status" value="1"/>
</dbReference>
<evidence type="ECO:0000256" key="3">
    <source>
        <dbReference type="ARBA" id="ARBA00023237"/>
    </source>
</evidence>
<keyword evidence="3 4" id="KW-0998">Cell outer membrane</keyword>
<dbReference type="GO" id="GO:0051205">
    <property type="term" value="P:protein insertion into membrane"/>
    <property type="evidence" value="ECO:0007669"/>
    <property type="project" value="UniProtKB-UniRule"/>
</dbReference>
<evidence type="ECO:0000256" key="1">
    <source>
        <dbReference type="ARBA" id="ARBA00022729"/>
    </source>
</evidence>
<name>A0A2W4R052_9GAMM</name>
<keyword evidence="1 4" id="KW-0732">Signal</keyword>
<evidence type="ECO:0000313" key="7">
    <source>
        <dbReference type="Proteomes" id="UP000249396"/>
    </source>
</evidence>
<feature type="domain" description="Outer membrane protein assembly factor BamE" evidence="5">
    <location>
        <begin position="33"/>
        <end position="99"/>
    </location>
</feature>
<dbReference type="InterPro" id="IPR026592">
    <property type="entry name" value="BamE"/>
</dbReference>
<comment type="subunit">
    <text evidence="4">Part of the Bam complex.</text>
</comment>
<dbReference type="PANTHER" id="PTHR37482:SF1">
    <property type="entry name" value="OUTER MEMBRANE PROTEIN ASSEMBLY FACTOR BAME"/>
    <property type="match status" value="1"/>
</dbReference>
<sequence>MRKHLVLIACLANLSCSNDFQMPFIYRVDIYQGNIFSQSMVNQLKPGMTKRQVAFTMGTPLLEDALHSDRWDYIYSSEPGGEDRVQKKFTARFKGDELIGVEGDLRPTNTPVNDPSKKDVTVMVPKIERDKTVWEAITGLFGN</sequence>
<evidence type="ECO:0000256" key="2">
    <source>
        <dbReference type="ARBA" id="ARBA00023136"/>
    </source>
</evidence>
<protein>
    <recommendedName>
        <fullName evidence="4">Outer membrane protein assembly factor BamE</fullName>
    </recommendedName>
</protein>
<comment type="caution">
    <text evidence="6">The sequence shown here is derived from an EMBL/GenBank/DDBJ whole genome shotgun (WGS) entry which is preliminary data.</text>
</comment>
<dbReference type="GO" id="GO:0043165">
    <property type="term" value="P:Gram-negative-bacterium-type cell outer membrane assembly"/>
    <property type="evidence" value="ECO:0007669"/>
    <property type="project" value="UniProtKB-UniRule"/>
</dbReference>
<reference evidence="6 7" key="1">
    <citation type="journal article" date="2018" name="Aquat. Microb. Ecol.">
        <title>Gammaproteobacterial methanotrophs dominate.</title>
        <authorList>
            <person name="Rissanen A.J."/>
            <person name="Saarenheimo J."/>
            <person name="Tiirola M."/>
            <person name="Peura S."/>
            <person name="Aalto S.L."/>
            <person name="Karvinen A."/>
            <person name="Nykanen H."/>
        </authorList>
    </citation>
    <scope>NUCLEOTIDE SEQUENCE [LARGE SCALE GENOMIC DNA]</scope>
    <source>
        <strain evidence="6">AMbin10</strain>
    </source>
</reference>
<gene>
    <name evidence="4" type="primary">bamE</name>
    <name evidence="6" type="ORF">DM484_18140</name>
</gene>
<dbReference type="Gene3D" id="3.30.1450.10">
    <property type="match status" value="1"/>
</dbReference>
<evidence type="ECO:0000259" key="5">
    <source>
        <dbReference type="Pfam" id="PF04355"/>
    </source>
</evidence>
<evidence type="ECO:0000313" key="6">
    <source>
        <dbReference type="EMBL" id="PZN75649.1"/>
    </source>
</evidence>
<keyword evidence="2 4" id="KW-0472">Membrane</keyword>
<dbReference type="EMBL" id="QJPH01000380">
    <property type="protein sequence ID" value="PZN75649.1"/>
    <property type="molecule type" value="Genomic_DNA"/>
</dbReference>
<dbReference type="AlphaFoldDB" id="A0A2W4R052"/>
<proteinExistence type="inferred from homology"/>
<dbReference type="GO" id="GO:1990063">
    <property type="term" value="C:Bam protein complex"/>
    <property type="evidence" value="ECO:0007669"/>
    <property type="project" value="TreeGrafter"/>
</dbReference>
<comment type="similarity">
    <text evidence="4">Belongs to the BamE family.</text>
</comment>
<dbReference type="InterPro" id="IPR007450">
    <property type="entry name" value="BamE_dom"/>
</dbReference>
<comment type="function">
    <text evidence="4">Part of the outer membrane protein assembly complex, which is involved in assembly and insertion of beta-barrel proteins into the outer membrane.</text>
</comment>
<dbReference type="Proteomes" id="UP000249396">
    <property type="component" value="Unassembled WGS sequence"/>
</dbReference>
<evidence type="ECO:0000256" key="4">
    <source>
        <dbReference type="HAMAP-Rule" id="MF_00925"/>
    </source>
</evidence>
<dbReference type="HAMAP" id="MF_00925">
    <property type="entry name" value="OM_assembly_BamE"/>
    <property type="match status" value="1"/>
</dbReference>
<accession>A0A2W4R052</accession>
<organism evidence="6 7">
    <name type="scientific">Candidatus Methylumidiphilus alinenensis</name>
    <dbReference type="NCBI Taxonomy" id="2202197"/>
    <lineage>
        <taxon>Bacteria</taxon>
        <taxon>Pseudomonadati</taxon>
        <taxon>Pseudomonadota</taxon>
        <taxon>Gammaproteobacteria</taxon>
        <taxon>Methylococcales</taxon>
        <taxon>Candidatus Methylumidiphilus</taxon>
    </lineage>
</organism>
<dbReference type="GO" id="GO:0030674">
    <property type="term" value="F:protein-macromolecule adaptor activity"/>
    <property type="evidence" value="ECO:0007669"/>
    <property type="project" value="TreeGrafter"/>
</dbReference>
<comment type="subcellular location">
    <subcellularLocation>
        <location evidence="4">Cell outer membrane</location>
    </subcellularLocation>
</comment>